<dbReference type="Proteomes" id="UP000238157">
    <property type="component" value="Unassembled WGS sequence"/>
</dbReference>
<evidence type="ECO:0000256" key="1">
    <source>
        <dbReference type="SAM" id="Phobius"/>
    </source>
</evidence>
<evidence type="ECO:0000313" key="3">
    <source>
        <dbReference type="Proteomes" id="UP000238157"/>
    </source>
</evidence>
<feature type="transmembrane region" description="Helical" evidence="1">
    <location>
        <begin position="9"/>
        <end position="27"/>
    </location>
</feature>
<reference evidence="2 3" key="1">
    <citation type="submission" date="2018-03" db="EMBL/GenBank/DDBJ databases">
        <title>Genomic Encyclopedia of Archaeal and Bacterial Type Strains, Phase II (KMG-II): from individual species to whole genera.</title>
        <authorList>
            <person name="Goeker M."/>
        </authorList>
    </citation>
    <scope>NUCLEOTIDE SEQUENCE [LARGE SCALE GENOMIC DNA]</scope>
    <source>
        <strain evidence="2 3">DSM 27929</strain>
    </source>
</reference>
<feature type="transmembrane region" description="Helical" evidence="1">
    <location>
        <begin position="33"/>
        <end position="49"/>
    </location>
</feature>
<dbReference type="AlphaFoldDB" id="A0A2T0WQK0"/>
<comment type="caution">
    <text evidence="2">The sequence shown here is derived from an EMBL/GenBank/DDBJ whole genome shotgun (WGS) entry which is preliminary data.</text>
</comment>
<keyword evidence="1" id="KW-0812">Transmembrane</keyword>
<gene>
    <name evidence="2" type="ORF">CLW00_10377</name>
</gene>
<accession>A0A2T0WQK0</accession>
<organism evidence="2 3">
    <name type="scientific">Mongoliibacter ruber</name>
    <dbReference type="NCBI Taxonomy" id="1750599"/>
    <lineage>
        <taxon>Bacteria</taxon>
        <taxon>Pseudomonadati</taxon>
        <taxon>Bacteroidota</taxon>
        <taxon>Cytophagia</taxon>
        <taxon>Cytophagales</taxon>
        <taxon>Cyclobacteriaceae</taxon>
        <taxon>Mongoliibacter</taxon>
    </lineage>
</organism>
<dbReference type="EMBL" id="PVTR01000003">
    <property type="protein sequence ID" value="PRY88957.1"/>
    <property type="molecule type" value="Genomic_DNA"/>
</dbReference>
<keyword evidence="1" id="KW-0472">Membrane</keyword>
<protein>
    <submittedName>
        <fullName evidence="2">Uncharacterized protein</fullName>
    </submittedName>
</protein>
<keyword evidence="3" id="KW-1185">Reference proteome</keyword>
<sequence length="57" mass="6778">MWVNFKAKFILIIITVSTMILSMGMFHSEYGKITNMRVIFLLIFSHLVNKKIIRFKN</sequence>
<evidence type="ECO:0000313" key="2">
    <source>
        <dbReference type="EMBL" id="PRY88957.1"/>
    </source>
</evidence>
<keyword evidence="1" id="KW-1133">Transmembrane helix</keyword>
<proteinExistence type="predicted"/>
<name>A0A2T0WQK0_9BACT</name>